<keyword evidence="7" id="KW-0677">Repeat</keyword>
<dbReference type="PROSITE" id="PS51285">
    <property type="entry name" value="AGC_KINASE_CTER"/>
    <property type="match status" value="1"/>
</dbReference>
<evidence type="ECO:0000313" key="18">
    <source>
        <dbReference type="Proteomes" id="UP000801492"/>
    </source>
</evidence>
<feature type="domain" description="Protein kinase" evidence="15">
    <location>
        <begin position="445"/>
        <end position="702"/>
    </location>
</feature>
<dbReference type="SMART" id="SM00220">
    <property type="entry name" value="S_TKc"/>
    <property type="match status" value="2"/>
</dbReference>
<dbReference type="EC" id="2.7.11.1" evidence="3"/>
<feature type="compositionally biased region" description="Polar residues" evidence="14">
    <location>
        <begin position="775"/>
        <end position="794"/>
    </location>
</feature>
<keyword evidence="9" id="KW-0418">Kinase</keyword>
<evidence type="ECO:0000256" key="2">
    <source>
        <dbReference type="ARBA" id="ARBA00009804"/>
    </source>
</evidence>
<evidence type="ECO:0000256" key="12">
    <source>
        <dbReference type="ARBA" id="ARBA00048679"/>
    </source>
</evidence>
<dbReference type="PANTHER" id="PTHR24351">
    <property type="entry name" value="RIBOSOMAL PROTEIN S6 KINASE"/>
    <property type="match status" value="1"/>
</dbReference>
<dbReference type="Proteomes" id="UP000801492">
    <property type="component" value="Unassembled WGS sequence"/>
</dbReference>
<dbReference type="GO" id="GO:0005524">
    <property type="term" value="F:ATP binding"/>
    <property type="evidence" value="ECO:0007669"/>
    <property type="project" value="UniProtKB-UniRule"/>
</dbReference>
<organism evidence="17 18">
    <name type="scientific">Ignelater luminosus</name>
    <name type="common">Cucubano</name>
    <name type="synonym">Pyrophorus luminosus</name>
    <dbReference type="NCBI Taxonomy" id="2038154"/>
    <lineage>
        <taxon>Eukaryota</taxon>
        <taxon>Metazoa</taxon>
        <taxon>Ecdysozoa</taxon>
        <taxon>Arthropoda</taxon>
        <taxon>Hexapoda</taxon>
        <taxon>Insecta</taxon>
        <taxon>Pterygota</taxon>
        <taxon>Neoptera</taxon>
        <taxon>Endopterygota</taxon>
        <taxon>Coleoptera</taxon>
        <taxon>Polyphaga</taxon>
        <taxon>Elateriformia</taxon>
        <taxon>Elateroidea</taxon>
        <taxon>Elateridae</taxon>
        <taxon>Agrypninae</taxon>
        <taxon>Pyrophorini</taxon>
        <taxon>Ignelater</taxon>
    </lineage>
</organism>
<evidence type="ECO:0000256" key="11">
    <source>
        <dbReference type="ARBA" id="ARBA00047899"/>
    </source>
</evidence>
<feature type="compositionally biased region" description="Low complexity" evidence="14">
    <location>
        <begin position="846"/>
        <end position="862"/>
    </location>
</feature>
<proteinExistence type="inferred from homology"/>
<feature type="compositionally biased region" description="Basic and acidic residues" evidence="14">
    <location>
        <begin position="798"/>
        <end position="808"/>
    </location>
</feature>
<dbReference type="InterPro" id="IPR000961">
    <property type="entry name" value="AGC-kinase_C"/>
</dbReference>
<feature type="compositionally biased region" description="Basic and acidic residues" evidence="14">
    <location>
        <begin position="1"/>
        <end position="15"/>
    </location>
</feature>
<gene>
    <name evidence="17" type="ORF">ILUMI_27358</name>
</gene>
<dbReference type="PROSITE" id="PS50011">
    <property type="entry name" value="PROTEIN_KINASE_DOM"/>
    <property type="match status" value="2"/>
</dbReference>
<feature type="binding site" evidence="13">
    <location>
        <position position="474"/>
    </location>
    <ligand>
        <name>ATP</name>
        <dbReference type="ChEBI" id="CHEBI:30616"/>
    </ligand>
</feature>
<feature type="compositionally biased region" description="Basic residues" evidence="14">
    <location>
        <begin position="887"/>
        <end position="896"/>
    </location>
</feature>
<dbReference type="SMART" id="SM00133">
    <property type="entry name" value="S_TK_X"/>
    <property type="match status" value="1"/>
</dbReference>
<feature type="compositionally biased region" description="Low complexity" evidence="14">
    <location>
        <begin position="20"/>
        <end position="32"/>
    </location>
</feature>
<dbReference type="FunFam" id="3.30.200.20:FF:000686">
    <property type="entry name" value="Ribosomal protein S6 kinase"/>
    <property type="match status" value="1"/>
</dbReference>
<evidence type="ECO:0000256" key="1">
    <source>
        <dbReference type="ARBA" id="ARBA00001946"/>
    </source>
</evidence>
<keyword evidence="4" id="KW-0723">Serine/threonine-protein kinase</keyword>
<sequence length="998" mass="112154">MESHQDEKKKSDIDNFNKTPVPLSKSPGSSPSIRSMTQTVIVSLAETVTHNITYVNLSGKGRVDMSNFELLKVLGTGAYGKVFLVRKRGGTDHGRLYAMKVLKKATIVQKKKTTEHTKTERQVLEAVRDNPFLVTLHYAFQTDAKLHLILDYVAGGELFTHLYQREHFTENEVRIYIGEIILALEHLHKLGIIYRDIKLENILVDESGHIVLTDFGLSKELPRDQGENDQRAYSFCGTIEYMAPEVVRGGTMGHDIAVDWWSVGVLTYELLTGASPFTVEGEKNTQQEISRRILKTTPPIPDALGKDVADFISRLLVKDPKKRLGGGEEDAAELKRHPFFKNLDWKALAAKKIPAPFKPIIKCELDVSNFSEEFTQLPPTDSPAIVPPNYDKIFKGYSYVAPSIIFSKNVISDELLKPVSRQDDTTNLMKCQLEDSPFFQAYELDFNERILGDGSFSVCRKCVQKSTGKEFAVKIVTRKTDCTQEINLLRACQGHPNIVNLYDVIIDESHTYLICELLKGGELLDRIRKKSKFTESEASAILRKLVSAVSFMHSRGVVHRDLKPENLLFTTSDDNAEIKVVDFGFARLKQEKEVLHTPCFTLHYAAPEVLNGDPQGYDENCDLWSLGVILYTMLCGRAPFHAGSRDGSAAAVMARIKGGEFSFSSPAWGGVSEEAKSVVQGLLTVNPEQRLRMNDLRNNAWVQGCQTFPQTPLMTPDVLSSSGSTERGLQTTFNAFHKAEREGFRLQDVLNAKLAQRRRQKKSSSDNMSISSCSVTSENSIKNGSSTPVSSKANISVDLKKTEEKPERSSSSQEIITVRSSSSSDQKDNVFCFGDTRVKEYLNTMSSSPLNPENVSPSNSVSARVSESTVSVDRKDTENNNENKQPVKQRKTGRRKIYYDEPVRKSERIRRRQCRTEIDVDPYEFLSLPYYHTNKRKRKRDDTCGSSTSNKNESTDGLLSSPKAKVRKTSSDNIEEKEDTARTRKRPKQGRNKKKGSR</sequence>
<dbReference type="InterPro" id="IPR011009">
    <property type="entry name" value="Kinase-like_dom_sf"/>
</dbReference>
<feature type="binding site" evidence="13">
    <location>
        <position position="100"/>
    </location>
    <ligand>
        <name>ATP</name>
        <dbReference type="ChEBI" id="CHEBI:30616"/>
    </ligand>
</feature>
<dbReference type="OrthoDB" id="63267at2759"/>
<evidence type="ECO:0000256" key="10">
    <source>
        <dbReference type="ARBA" id="ARBA00022840"/>
    </source>
</evidence>
<dbReference type="InterPro" id="IPR017892">
    <property type="entry name" value="Pkinase_C"/>
</dbReference>
<dbReference type="FunFam" id="1.10.510.10:FF:000157">
    <property type="entry name" value="Ribosomal protein S6 kinase"/>
    <property type="match status" value="1"/>
</dbReference>
<protein>
    <recommendedName>
        <fullName evidence="3">non-specific serine/threonine protein kinase</fullName>
        <ecNumber evidence="3">2.7.11.1</ecNumber>
    </recommendedName>
</protein>
<dbReference type="EMBL" id="VTPC01091281">
    <property type="protein sequence ID" value="KAF2878811.1"/>
    <property type="molecule type" value="Genomic_DNA"/>
</dbReference>
<feature type="region of interest" description="Disordered" evidence="14">
    <location>
        <begin position="845"/>
        <end position="904"/>
    </location>
</feature>
<feature type="compositionally biased region" description="Polar residues" evidence="14">
    <location>
        <begin position="944"/>
        <end position="958"/>
    </location>
</feature>
<feature type="region of interest" description="Disordered" evidence="14">
    <location>
        <begin position="755"/>
        <end position="821"/>
    </location>
</feature>
<comment type="cofactor">
    <cofactor evidence="1">
        <name>Mg(2+)</name>
        <dbReference type="ChEBI" id="CHEBI:18420"/>
    </cofactor>
</comment>
<dbReference type="PROSITE" id="PS00108">
    <property type="entry name" value="PROTEIN_KINASE_ST"/>
    <property type="match status" value="2"/>
</dbReference>
<comment type="catalytic activity">
    <reaction evidence="12">
        <text>L-seryl-[protein] + ATP = O-phospho-L-seryl-[protein] + ADP + H(+)</text>
        <dbReference type="Rhea" id="RHEA:17989"/>
        <dbReference type="Rhea" id="RHEA-COMP:9863"/>
        <dbReference type="Rhea" id="RHEA-COMP:11604"/>
        <dbReference type="ChEBI" id="CHEBI:15378"/>
        <dbReference type="ChEBI" id="CHEBI:29999"/>
        <dbReference type="ChEBI" id="CHEBI:30616"/>
        <dbReference type="ChEBI" id="CHEBI:83421"/>
        <dbReference type="ChEBI" id="CHEBI:456216"/>
        <dbReference type="EC" id="2.7.11.1"/>
    </reaction>
</comment>
<comment type="similarity">
    <text evidence="2">Belongs to the protein kinase superfamily. AGC Ser/Thr protein kinase family. S6 kinase subfamily.</text>
</comment>
<name>A0A8K0C5B9_IGNLU</name>
<dbReference type="CDD" id="cd14092">
    <property type="entry name" value="STKc_MSK_C"/>
    <property type="match status" value="1"/>
</dbReference>
<evidence type="ECO:0000256" key="6">
    <source>
        <dbReference type="ARBA" id="ARBA00022679"/>
    </source>
</evidence>
<accession>A0A8K0C5B9</accession>
<dbReference type="Gene3D" id="1.10.510.10">
    <property type="entry name" value="Transferase(Phosphotransferase) domain 1"/>
    <property type="match status" value="2"/>
</dbReference>
<dbReference type="AlphaFoldDB" id="A0A8K0C5B9"/>
<dbReference type="FunFam" id="1.10.510.10:FF:000109">
    <property type="entry name" value="Ribosomal protein S6 kinase"/>
    <property type="match status" value="1"/>
</dbReference>
<evidence type="ECO:0000256" key="5">
    <source>
        <dbReference type="ARBA" id="ARBA00022553"/>
    </source>
</evidence>
<dbReference type="InterPro" id="IPR008271">
    <property type="entry name" value="Ser/Thr_kinase_AS"/>
</dbReference>
<feature type="domain" description="Protein kinase" evidence="15">
    <location>
        <begin position="68"/>
        <end position="340"/>
    </location>
</feature>
<keyword evidence="10 13" id="KW-0067">ATP-binding</keyword>
<evidence type="ECO:0000256" key="9">
    <source>
        <dbReference type="ARBA" id="ARBA00022777"/>
    </source>
</evidence>
<feature type="region of interest" description="Disordered" evidence="14">
    <location>
        <begin position="1"/>
        <end position="32"/>
    </location>
</feature>
<dbReference type="InterPro" id="IPR000719">
    <property type="entry name" value="Prot_kinase_dom"/>
</dbReference>
<evidence type="ECO:0000256" key="8">
    <source>
        <dbReference type="ARBA" id="ARBA00022741"/>
    </source>
</evidence>
<keyword evidence="8 13" id="KW-0547">Nucleotide-binding</keyword>
<comment type="caution">
    <text evidence="17">The sequence shown here is derived from an EMBL/GenBank/DDBJ whole genome shotgun (WGS) entry which is preliminary data.</text>
</comment>
<feature type="compositionally biased region" description="Polar residues" evidence="14">
    <location>
        <begin position="809"/>
        <end position="821"/>
    </location>
</feature>
<evidence type="ECO:0000256" key="13">
    <source>
        <dbReference type="PROSITE-ProRule" id="PRU10141"/>
    </source>
</evidence>
<reference evidence="17" key="1">
    <citation type="submission" date="2019-08" db="EMBL/GenBank/DDBJ databases">
        <title>The genome of the North American firefly Photinus pyralis.</title>
        <authorList>
            <consortium name="Photinus pyralis genome working group"/>
            <person name="Fallon T.R."/>
            <person name="Sander Lower S.E."/>
            <person name="Weng J.-K."/>
        </authorList>
    </citation>
    <scope>NUCLEOTIDE SEQUENCE</scope>
    <source>
        <strain evidence="17">TRF0915ILg1</strain>
        <tissue evidence="17">Whole body</tissue>
    </source>
</reference>
<evidence type="ECO:0000313" key="17">
    <source>
        <dbReference type="EMBL" id="KAF2878811.1"/>
    </source>
</evidence>
<dbReference type="Pfam" id="PF00433">
    <property type="entry name" value="Pkinase_C"/>
    <property type="match status" value="1"/>
</dbReference>
<dbReference type="InterPro" id="IPR017441">
    <property type="entry name" value="Protein_kinase_ATP_BS"/>
</dbReference>
<dbReference type="Pfam" id="PF00069">
    <property type="entry name" value="Pkinase"/>
    <property type="match status" value="2"/>
</dbReference>
<dbReference type="GO" id="GO:0004674">
    <property type="term" value="F:protein serine/threonine kinase activity"/>
    <property type="evidence" value="ECO:0007669"/>
    <property type="project" value="UniProtKB-KW"/>
</dbReference>
<feature type="region of interest" description="Disordered" evidence="14">
    <location>
        <begin position="935"/>
        <end position="998"/>
    </location>
</feature>
<keyword evidence="5" id="KW-0597">Phosphoprotein</keyword>
<feature type="domain" description="AGC-kinase C-terminal" evidence="16">
    <location>
        <begin position="341"/>
        <end position="409"/>
    </location>
</feature>
<comment type="catalytic activity">
    <reaction evidence="11">
        <text>L-threonyl-[protein] + ATP = O-phospho-L-threonyl-[protein] + ADP + H(+)</text>
        <dbReference type="Rhea" id="RHEA:46608"/>
        <dbReference type="Rhea" id="RHEA-COMP:11060"/>
        <dbReference type="Rhea" id="RHEA-COMP:11605"/>
        <dbReference type="ChEBI" id="CHEBI:15378"/>
        <dbReference type="ChEBI" id="CHEBI:30013"/>
        <dbReference type="ChEBI" id="CHEBI:30616"/>
        <dbReference type="ChEBI" id="CHEBI:61977"/>
        <dbReference type="ChEBI" id="CHEBI:456216"/>
        <dbReference type="EC" id="2.7.11.1"/>
    </reaction>
</comment>
<dbReference type="Gene3D" id="3.30.200.20">
    <property type="entry name" value="Phosphorylase Kinase, domain 1"/>
    <property type="match status" value="2"/>
</dbReference>
<evidence type="ECO:0000256" key="7">
    <source>
        <dbReference type="ARBA" id="ARBA00022737"/>
    </source>
</evidence>
<evidence type="ECO:0000259" key="16">
    <source>
        <dbReference type="PROSITE" id="PS51285"/>
    </source>
</evidence>
<keyword evidence="18" id="KW-1185">Reference proteome</keyword>
<feature type="compositionally biased region" description="Low complexity" evidence="14">
    <location>
        <begin position="765"/>
        <end position="774"/>
    </location>
</feature>
<keyword evidence="6" id="KW-0808">Transferase</keyword>
<evidence type="ECO:0000256" key="3">
    <source>
        <dbReference type="ARBA" id="ARBA00012513"/>
    </source>
</evidence>
<dbReference type="SUPFAM" id="SSF56112">
    <property type="entry name" value="Protein kinase-like (PK-like)"/>
    <property type="match status" value="2"/>
</dbReference>
<dbReference type="PROSITE" id="PS00107">
    <property type="entry name" value="PROTEIN_KINASE_ATP"/>
    <property type="match status" value="2"/>
</dbReference>
<evidence type="ECO:0000259" key="15">
    <source>
        <dbReference type="PROSITE" id="PS50011"/>
    </source>
</evidence>
<evidence type="ECO:0000256" key="4">
    <source>
        <dbReference type="ARBA" id="ARBA00022527"/>
    </source>
</evidence>
<evidence type="ECO:0000256" key="14">
    <source>
        <dbReference type="SAM" id="MobiDB-lite"/>
    </source>
</evidence>
<feature type="compositionally biased region" description="Basic residues" evidence="14">
    <location>
        <begin position="983"/>
        <end position="998"/>
    </location>
</feature>